<protein>
    <submittedName>
        <fullName evidence="1">Uncharacterized protein</fullName>
    </submittedName>
</protein>
<proteinExistence type="predicted"/>
<dbReference type="EMBL" id="CM042890">
    <property type="protein sequence ID" value="KAI4312192.1"/>
    <property type="molecule type" value="Genomic_DNA"/>
</dbReference>
<organism evidence="1 2">
    <name type="scientific">Melastoma candidum</name>
    <dbReference type="NCBI Taxonomy" id="119954"/>
    <lineage>
        <taxon>Eukaryota</taxon>
        <taxon>Viridiplantae</taxon>
        <taxon>Streptophyta</taxon>
        <taxon>Embryophyta</taxon>
        <taxon>Tracheophyta</taxon>
        <taxon>Spermatophyta</taxon>
        <taxon>Magnoliopsida</taxon>
        <taxon>eudicotyledons</taxon>
        <taxon>Gunneridae</taxon>
        <taxon>Pentapetalae</taxon>
        <taxon>rosids</taxon>
        <taxon>malvids</taxon>
        <taxon>Myrtales</taxon>
        <taxon>Melastomataceae</taxon>
        <taxon>Melastomatoideae</taxon>
        <taxon>Melastomateae</taxon>
        <taxon>Melastoma</taxon>
    </lineage>
</organism>
<name>A0ACB9LMP8_9MYRT</name>
<evidence type="ECO:0000313" key="1">
    <source>
        <dbReference type="EMBL" id="KAI4312192.1"/>
    </source>
</evidence>
<gene>
    <name evidence="1" type="ORF">MLD38_037031</name>
</gene>
<sequence>MDSQTPFQVNTSFPSGQQQTPGSGISEQSNAASGTQMQIPPGIFASMVKLEDNNYPLWKGQILAAVIAGGLEDFIYGLSLPPPQYIDEAGMTLNPDYRIWQRNDKMVMSLLFSALTADPLSQVVYCKSANEVWETLKNRYESTSTTRIINLRNQMQNLRKDGRTMQTYLNSLKALSDQLGAVGEPIKYRDYIWYMLEGLPVEYDSVVTAVYSRADQPSVEEVQNLLLSFEMRLERRQGLDSFIPQPLHNLVYWVAHQQDLTILQPSPFGPQPILAALANRSPDAKSVRKLAILQ</sequence>
<evidence type="ECO:0000313" key="2">
    <source>
        <dbReference type="Proteomes" id="UP001057402"/>
    </source>
</evidence>
<comment type="caution">
    <text evidence="1">The sequence shown here is derived from an EMBL/GenBank/DDBJ whole genome shotgun (WGS) entry which is preliminary data.</text>
</comment>
<accession>A0ACB9LMP8</accession>
<reference evidence="2" key="1">
    <citation type="journal article" date="2023" name="Front. Plant Sci.">
        <title>Chromosomal-level genome assembly of Melastoma candidum provides insights into trichome evolution.</title>
        <authorList>
            <person name="Zhong Y."/>
            <person name="Wu W."/>
            <person name="Sun C."/>
            <person name="Zou P."/>
            <person name="Liu Y."/>
            <person name="Dai S."/>
            <person name="Zhou R."/>
        </authorList>
    </citation>
    <scope>NUCLEOTIDE SEQUENCE [LARGE SCALE GENOMIC DNA]</scope>
</reference>
<dbReference type="Proteomes" id="UP001057402">
    <property type="component" value="Chromosome 11"/>
</dbReference>
<keyword evidence="2" id="KW-1185">Reference proteome</keyword>